<dbReference type="AlphaFoldDB" id="A0A8J7WXK4"/>
<keyword evidence="2" id="KW-1185">Reference proteome</keyword>
<dbReference type="EMBL" id="JAGSXH010000234">
    <property type="protein sequence ID" value="MBS2966949.1"/>
    <property type="molecule type" value="Genomic_DNA"/>
</dbReference>
<comment type="caution">
    <text evidence="1">The sequence shown here is derived from an EMBL/GenBank/DDBJ whole genome shotgun (WGS) entry which is preliminary data.</text>
</comment>
<gene>
    <name evidence="1" type="ORF">KGA66_28200</name>
</gene>
<dbReference type="Proteomes" id="UP000677913">
    <property type="component" value="Unassembled WGS sequence"/>
</dbReference>
<organism evidence="1 2">
    <name type="scientific">Actinocrinis puniceicyclus</name>
    <dbReference type="NCBI Taxonomy" id="977794"/>
    <lineage>
        <taxon>Bacteria</taxon>
        <taxon>Bacillati</taxon>
        <taxon>Actinomycetota</taxon>
        <taxon>Actinomycetes</taxon>
        <taxon>Catenulisporales</taxon>
        <taxon>Actinospicaceae</taxon>
        <taxon>Actinocrinis</taxon>
    </lineage>
</organism>
<dbReference type="RefSeq" id="WP_211472508.1">
    <property type="nucleotide sequence ID" value="NZ_JAGSXH010000234.1"/>
</dbReference>
<accession>A0A8J7WXK4</accession>
<proteinExistence type="predicted"/>
<reference evidence="1" key="1">
    <citation type="submission" date="2021-04" db="EMBL/GenBank/DDBJ databases">
        <title>Genome based classification of Actinospica acidithermotolerans sp. nov., an actinobacterium isolated from an Indonesian hot spring.</title>
        <authorList>
            <person name="Kusuma A.B."/>
            <person name="Putra K.E."/>
            <person name="Nafisah S."/>
            <person name="Loh J."/>
            <person name="Nouioui I."/>
            <person name="Goodfellow M."/>
        </authorList>
    </citation>
    <scope>NUCLEOTIDE SEQUENCE</scope>
    <source>
        <strain evidence="1">DSM 45618</strain>
    </source>
</reference>
<evidence type="ECO:0000313" key="1">
    <source>
        <dbReference type="EMBL" id="MBS2966949.1"/>
    </source>
</evidence>
<evidence type="ECO:0000313" key="2">
    <source>
        <dbReference type="Proteomes" id="UP000677913"/>
    </source>
</evidence>
<sequence length="105" mass="11838">MPYDLHITRAGSQLRSAEFPIPQAQWEAALADWPRVDDLLTNFYWRDGQLWIYPEGEKSIAEIAAFAAERLGARLLGGDDEEYLPDGSVVWDDPAQRPDLPARPA</sequence>
<protein>
    <submittedName>
        <fullName evidence="1">Uncharacterized protein</fullName>
    </submittedName>
</protein>
<name>A0A8J7WXK4_9ACTN</name>